<dbReference type="SUPFAM" id="SSF48613">
    <property type="entry name" value="Heme oxygenase-like"/>
    <property type="match status" value="1"/>
</dbReference>
<gene>
    <name evidence="2" type="ORF">CTheo_6284</name>
</gene>
<evidence type="ECO:0000313" key="3">
    <source>
        <dbReference type="Proteomes" id="UP000383932"/>
    </source>
</evidence>
<protein>
    <recommendedName>
        <fullName evidence="1">Thiaminase-2/PQQC domain-containing protein</fullName>
    </recommendedName>
</protein>
<reference evidence="2 3" key="1">
    <citation type="journal article" date="2019" name="Fungal Biol. Biotechnol.">
        <title>Draft genome sequence of fastidious pathogen Ceratobasidium theobromae, which causes vascular-streak dieback in Theobroma cacao.</title>
        <authorList>
            <person name="Ali S.S."/>
            <person name="Asman A."/>
            <person name="Shao J."/>
            <person name="Firmansyah A.P."/>
            <person name="Susilo A.W."/>
            <person name="Rosmana A."/>
            <person name="McMahon P."/>
            <person name="Junaid M."/>
            <person name="Guest D."/>
            <person name="Kheng T.Y."/>
            <person name="Meinhardt L.W."/>
            <person name="Bailey B.A."/>
        </authorList>
    </citation>
    <scope>NUCLEOTIDE SEQUENCE [LARGE SCALE GENOMIC DNA]</scope>
    <source>
        <strain evidence="2 3">CT2</strain>
    </source>
</reference>
<comment type="caution">
    <text evidence="2">The sequence shown here is derived from an EMBL/GenBank/DDBJ whole genome shotgun (WGS) entry which is preliminary data.</text>
</comment>
<dbReference type="OrthoDB" id="2792107at2759"/>
<dbReference type="AlphaFoldDB" id="A0A5N5QFH7"/>
<dbReference type="InterPro" id="IPR004305">
    <property type="entry name" value="Thiaminase-2/PQQC"/>
</dbReference>
<feature type="domain" description="Thiaminase-2/PQQC" evidence="1">
    <location>
        <begin position="59"/>
        <end position="177"/>
    </location>
</feature>
<evidence type="ECO:0000259" key="1">
    <source>
        <dbReference type="Pfam" id="PF03070"/>
    </source>
</evidence>
<dbReference type="Pfam" id="PF03070">
    <property type="entry name" value="TENA_THI-4"/>
    <property type="match status" value="1"/>
</dbReference>
<accession>A0A5N5QFH7</accession>
<dbReference type="EMBL" id="SSOP01000182">
    <property type="protein sequence ID" value="KAB5590283.1"/>
    <property type="molecule type" value="Genomic_DNA"/>
</dbReference>
<dbReference type="Gene3D" id="1.20.910.10">
    <property type="entry name" value="Heme oxygenase-like"/>
    <property type="match status" value="1"/>
</dbReference>
<dbReference type="InterPro" id="IPR016084">
    <property type="entry name" value="Haem_Oase-like_multi-hlx"/>
</dbReference>
<proteinExistence type="predicted"/>
<keyword evidence="3" id="KW-1185">Reference proteome</keyword>
<evidence type="ECO:0000313" key="2">
    <source>
        <dbReference type="EMBL" id="KAB5590283.1"/>
    </source>
</evidence>
<dbReference type="GO" id="GO:0006772">
    <property type="term" value="P:thiamine metabolic process"/>
    <property type="evidence" value="ECO:0007669"/>
    <property type="project" value="UniProtKB-ARBA"/>
</dbReference>
<sequence length="186" mass="21430">MATMKLLIGAFNPQPFDANWHDLPVEYIFLKARALDIERPLAGQRWDFVGAMIASNADLWSSLLKNRFCQKMGKGTARMEGFKTYMMQDFIYLRNYIKFKCYYYFRMKDWAKIANEAASGIAKAIKYATDQYNVCTKNLGIPNIDVDRAQPLEATRMYIDFLIDGVMNAHYTEYVTARVAPPDVVS</sequence>
<organism evidence="2 3">
    <name type="scientific">Ceratobasidium theobromae</name>
    <dbReference type="NCBI Taxonomy" id="1582974"/>
    <lineage>
        <taxon>Eukaryota</taxon>
        <taxon>Fungi</taxon>
        <taxon>Dikarya</taxon>
        <taxon>Basidiomycota</taxon>
        <taxon>Agaricomycotina</taxon>
        <taxon>Agaricomycetes</taxon>
        <taxon>Cantharellales</taxon>
        <taxon>Ceratobasidiaceae</taxon>
        <taxon>Ceratobasidium</taxon>
    </lineage>
</organism>
<dbReference type="Proteomes" id="UP000383932">
    <property type="component" value="Unassembled WGS sequence"/>
</dbReference>
<name>A0A5N5QFH7_9AGAM</name>